<evidence type="ECO:0000256" key="1">
    <source>
        <dbReference type="ARBA" id="ARBA00022737"/>
    </source>
</evidence>
<evidence type="ECO:0000256" key="2">
    <source>
        <dbReference type="ARBA" id="ARBA00023157"/>
    </source>
</evidence>
<protein>
    <submittedName>
        <fullName evidence="5">Ig-like domain-containing protein</fullName>
    </submittedName>
</protein>
<dbReference type="GO" id="GO:0098632">
    <property type="term" value="F:cell-cell adhesion mediator activity"/>
    <property type="evidence" value="ECO:0007669"/>
    <property type="project" value="TreeGrafter"/>
</dbReference>
<dbReference type="EnsemblMetazoa" id="ACHR007606-RA">
    <property type="protein sequence ID" value="ACHR007606-PA"/>
    <property type="gene ID" value="ACHR007606"/>
</dbReference>
<dbReference type="InterPro" id="IPR003598">
    <property type="entry name" value="Ig_sub2"/>
</dbReference>
<dbReference type="Proteomes" id="UP000075881">
    <property type="component" value="Unassembled WGS sequence"/>
</dbReference>
<evidence type="ECO:0000259" key="4">
    <source>
        <dbReference type="PROSITE" id="PS50835"/>
    </source>
</evidence>
<dbReference type="PROSITE" id="PS50835">
    <property type="entry name" value="IG_LIKE"/>
    <property type="match status" value="1"/>
</dbReference>
<dbReference type="PANTHER" id="PTHR10075:SF14">
    <property type="entry name" value="CELL ADHESION MOLECULE DSCAM2-RELATED"/>
    <property type="match status" value="1"/>
</dbReference>
<evidence type="ECO:0000256" key="3">
    <source>
        <dbReference type="ARBA" id="ARBA00023319"/>
    </source>
</evidence>
<dbReference type="GO" id="GO:0007156">
    <property type="term" value="P:homophilic cell adhesion via plasma membrane adhesion molecules"/>
    <property type="evidence" value="ECO:0007669"/>
    <property type="project" value="TreeGrafter"/>
</dbReference>
<dbReference type="Pfam" id="PF13895">
    <property type="entry name" value="Ig_2"/>
    <property type="match status" value="1"/>
</dbReference>
<dbReference type="GO" id="GO:0005886">
    <property type="term" value="C:plasma membrane"/>
    <property type="evidence" value="ECO:0007669"/>
    <property type="project" value="TreeGrafter"/>
</dbReference>
<dbReference type="AlphaFoldDB" id="A0A182KA19"/>
<dbReference type="SMART" id="SM00408">
    <property type="entry name" value="IGc2"/>
    <property type="match status" value="1"/>
</dbReference>
<reference evidence="5" key="2">
    <citation type="submission" date="2020-05" db="UniProtKB">
        <authorList>
            <consortium name="EnsemblMetazoa"/>
        </authorList>
    </citation>
    <scope>IDENTIFICATION</scope>
    <source>
        <strain evidence="5">ACHKN1017</strain>
    </source>
</reference>
<dbReference type="InterPro" id="IPR036179">
    <property type="entry name" value="Ig-like_dom_sf"/>
</dbReference>
<dbReference type="STRING" id="43041.A0A182KA19"/>
<dbReference type="GO" id="GO:0070593">
    <property type="term" value="P:dendrite self-avoidance"/>
    <property type="evidence" value="ECO:0007669"/>
    <property type="project" value="TreeGrafter"/>
</dbReference>
<dbReference type="Gene3D" id="2.60.40.10">
    <property type="entry name" value="Immunoglobulins"/>
    <property type="match status" value="1"/>
</dbReference>
<reference evidence="6" key="1">
    <citation type="submission" date="2013-03" db="EMBL/GenBank/DDBJ databases">
        <title>The Genome Sequence of Anopheles christyi ACHKN1017.</title>
        <authorList>
            <consortium name="The Broad Institute Genomics Platform"/>
            <person name="Neafsey D.E."/>
            <person name="Besansky N."/>
            <person name="Walker B."/>
            <person name="Young S.K."/>
            <person name="Zeng Q."/>
            <person name="Gargeya S."/>
            <person name="Fitzgerald M."/>
            <person name="Haas B."/>
            <person name="Abouelleil A."/>
            <person name="Allen A.W."/>
            <person name="Alvarado L."/>
            <person name="Arachchi H.M."/>
            <person name="Berlin A.M."/>
            <person name="Chapman S.B."/>
            <person name="Gainer-Dewar J."/>
            <person name="Goldberg J."/>
            <person name="Griggs A."/>
            <person name="Gujja S."/>
            <person name="Hansen M."/>
            <person name="Howarth C."/>
            <person name="Imamovic A."/>
            <person name="Ireland A."/>
            <person name="Larimer J."/>
            <person name="McCowan C."/>
            <person name="Murphy C."/>
            <person name="Pearson M."/>
            <person name="Poon T.W."/>
            <person name="Priest M."/>
            <person name="Roberts A."/>
            <person name="Saif S."/>
            <person name="Shea T."/>
            <person name="Sisk P."/>
            <person name="Sykes S."/>
            <person name="Wortman J."/>
            <person name="Nusbaum C."/>
            <person name="Birren B."/>
        </authorList>
    </citation>
    <scope>NUCLEOTIDE SEQUENCE [LARGE SCALE GENOMIC DNA]</scope>
    <source>
        <strain evidence="6">ACHKN1017</strain>
    </source>
</reference>
<proteinExistence type="predicted"/>
<dbReference type="GO" id="GO:0007411">
    <property type="term" value="P:axon guidance"/>
    <property type="evidence" value="ECO:0007669"/>
    <property type="project" value="TreeGrafter"/>
</dbReference>
<dbReference type="PANTHER" id="PTHR10075">
    <property type="entry name" value="BASIGIN RELATED"/>
    <property type="match status" value="1"/>
</dbReference>
<dbReference type="VEuPathDB" id="VectorBase:ACHR007606"/>
<name>A0A182KA19_9DIPT</name>
<dbReference type="SUPFAM" id="SSF48726">
    <property type="entry name" value="Immunoglobulin"/>
    <property type="match status" value="1"/>
</dbReference>
<keyword evidence="6" id="KW-1185">Reference proteome</keyword>
<sequence length="91" mass="10062">MVPRYAPVTLNCKAEGIPTPAITWFKDGEPIKVEPGSHKILLPAGGLFFLKVVHSRRETDAGVYWCEAMNELGVARSHNATLQVSGKKWKD</sequence>
<dbReference type="GO" id="GO:0030424">
    <property type="term" value="C:axon"/>
    <property type="evidence" value="ECO:0007669"/>
    <property type="project" value="TreeGrafter"/>
</dbReference>
<keyword evidence="1" id="KW-0677">Repeat</keyword>
<dbReference type="InterPro" id="IPR007110">
    <property type="entry name" value="Ig-like_dom"/>
</dbReference>
<organism evidence="5 6">
    <name type="scientific">Anopheles christyi</name>
    <dbReference type="NCBI Taxonomy" id="43041"/>
    <lineage>
        <taxon>Eukaryota</taxon>
        <taxon>Metazoa</taxon>
        <taxon>Ecdysozoa</taxon>
        <taxon>Arthropoda</taxon>
        <taxon>Hexapoda</taxon>
        <taxon>Insecta</taxon>
        <taxon>Pterygota</taxon>
        <taxon>Neoptera</taxon>
        <taxon>Endopterygota</taxon>
        <taxon>Diptera</taxon>
        <taxon>Nematocera</taxon>
        <taxon>Culicoidea</taxon>
        <taxon>Culicidae</taxon>
        <taxon>Anophelinae</taxon>
        <taxon>Anopheles</taxon>
    </lineage>
</organism>
<keyword evidence="3" id="KW-0393">Immunoglobulin domain</keyword>
<accession>A0A182KA19</accession>
<dbReference type="FunFam" id="2.60.40.10:FF:000189">
    <property type="entry name" value="Neogenin isoform 3"/>
    <property type="match status" value="1"/>
</dbReference>
<evidence type="ECO:0000313" key="6">
    <source>
        <dbReference type="Proteomes" id="UP000075881"/>
    </source>
</evidence>
<dbReference type="InterPro" id="IPR013783">
    <property type="entry name" value="Ig-like_fold"/>
</dbReference>
<keyword evidence="2" id="KW-1015">Disulfide bond</keyword>
<evidence type="ECO:0000313" key="5">
    <source>
        <dbReference type="EnsemblMetazoa" id="ACHR007606-PA"/>
    </source>
</evidence>
<feature type="domain" description="Ig-like" evidence="4">
    <location>
        <begin position="1"/>
        <end position="85"/>
    </location>
</feature>